<dbReference type="InterPro" id="IPR058031">
    <property type="entry name" value="AAA_lid_NorR"/>
</dbReference>
<dbReference type="RefSeq" id="WP_194700146.1">
    <property type="nucleotide sequence ID" value="NZ_JADKNH010000001.1"/>
</dbReference>
<reference evidence="6 7" key="1">
    <citation type="submission" date="2020-11" db="EMBL/GenBank/DDBJ databases">
        <title>Fusibacter basophilias sp. nov.</title>
        <authorList>
            <person name="Qiu D."/>
        </authorList>
    </citation>
    <scope>NUCLEOTIDE SEQUENCE [LARGE SCALE GENOMIC DNA]</scope>
    <source>
        <strain evidence="6 7">Q10-2</strain>
    </source>
</reference>
<dbReference type="InterPro" id="IPR035965">
    <property type="entry name" value="PAS-like_dom_sf"/>
</dbReference>
<organism evidence="6 7">
    <name type="scientific">Fusibacter ferrireducens</name>
    <dbReference type="NCBI Taxonomy" id="2785058"/>
    <lineage>
        <taxon>Bacteria</taxon>
        <taxon>Bacillati</taxon>
        <taxon>Bacillota</taxon>
        <taxon>Clostridia</taxon>
        <taxon>Eubacteriales</taxon>
        <taxon>Eubacteriales Family XII. Incertae Sedis</taxon>
        <taxon>Fusibacter</taxon>
    </lineage>
</organism>
<dbReference type="InterPro" id="IPR027417">
    <property type="entry name" value="P-loop_NTPase"/>
</dbReference>
<dbReference type="PROSITE" id="PS50112">
    <property type="entry name" value="PAS"/>
    <property type="match status" value="1"/>
</dbReference>
<dbReference type="InterPro" id="IPR000014">
    <property type="entry name" value="PAS"/>
</dbReference>
<dbReference type="EMBL" id="JADKNH010000001">
    <property type="protein sequence ID" value="MBF4691916.1"/>
    <property type="molecule type" value="Genomic_DNA"/>
</dbReference>
<evidence type="ECO:0000259" key="5">
    <source>
        <dbReference type="PROSITE" id="PS50112"/>
    </source>
</evidence>
<evidence type="ECO:0000256" key="2">
    <source>
        <dbReference type="ARBA" id="ARBA00022840"/>
    </source>
</evidence>
<dbReference type="Proteomes" id="UP000614200">
    <property type="component" value="Unassembled WGS sequence"/>
</dbReference>
<dbReference type="SUPFAM" id="SSF55785">
    <property type="entry name" value="PYP-like sensor domain (PAS domain)"/>
    <property type="match status" value="1"/>
</dbReference>
<evidence type="ECO:0000313" key="7">
    <source>
        <dbReference type="Proteomes" id="UP000614200"/>
    </source>
</evidence>
<sequence>MQNTTQHNCFYKKILETSHDEIWVCDHEGKTLYCNKAFERNYDMKREDMMGKTAMYLVENGYSDQTPITKVLESKKPCTLSQKTSTGRNLVITAIPFINAQEEIDFIVANTRDITELEQLKLDMTTQTDQLNRYKQEIDVIRQQNVFQPALHQFKSHTMTRLYETVERIASTMATIMIQGESGTGKTEIAKLIHQRSNRVEGPFITINCSAIPNDLFESEFFGYESGAFTGAKSKGKKGLVELADKGTLFLDEIGEIPLLMQSKLLQFIQEHSFTKVGGDKLCSVDTRIIVATNRNLLELVHEKLFREDLYYRLSVVSIELPPLRERREDIDSLVNYFLTKYAADYGVEKQMTPNALKHLRHHTWQGNIRELQNLIHNLVLMTTGTVIQVSDLPPSMLVDIAPKMDDIDLDHVVSLYEGSIVNACYESCKSSYKLAKALNISQSKAIRLIKKYVKPTVED</sequence>
<dbReference type="PROSITE" id="PS50045">
    <property type="entry name" value="SIGMA54_INTERACT_4"/>
    <property type="match status" value="1"/>
</dbReference>
<dbReference type="InterPro" id="IPR002078">
    <property type="entry name" value="Sigma_54_int"/>
</dbReference>
<dbReference type="Gene3D" id="3.40.50.300">
    <property type="entry name" value="P-loop containing nucleotide triphosphate hydrolases"/>
    <property type="match status" value="1"/>
</dbReference>
<evidence type="ECO:0000256" key="3">
    <source>
        <dbReference type="SAM" id="Coils"/>
    </source>
</evidence>
<dbReference type="InterPro" id="IPR025943">
    <property type="entry name" value="Sigma_54_int_dom_ATP-bd_2"/>
</dbReference>
<feature type="domain" description="Sigma-54 factor interaction" evidence="4">
    <location>
        <begin position="155"/>
        <end position="381"/>
    </location>
</feature>
<evidence type="ECO:0000259" key="4">
    <source>
        <dbReference type="PROSITE" id="PS50045"/>
    </source>
</evidence>
<feature type="domain" description="PAS" evidence="5">
    <location>
        <begin position="11"/>
        <end position="56"/>
    </location>
</feature>
<dbReference type="PANTHER" id="PTHR32071:SF57">
    <property type="entry name" value="C4-DICARBOXYLATE TRANSPORT TRANSCRIPTIONAL REGULATORY PROTEIN DCTD"/>
    <property type="match status" value="1"/>
</dbReference>
<dbReference type="SMART" id="SM00382">
    <property type="entry name" value="AAA"/>
    <property type="match status" value="1"/>
</dbReference>
<dbReference type="PANTHER" id="PTHR32071">
    <property type="entry name" value="TRANSCRIPTIONAL REGULATORY PROTEIN"/>
    <property type="match status" value="1"/>
</dbReference>
<dbReference type="Gene3D" id="3.30.450.20">
    <property type="entry name" value="PAS domain"/>
    <property type="match status" value="1"/>
</dbReference>
<dbReference type="NCBIfam" id="TIGR00229">
    <property type="entry name" value="sensory_box"/>
    <property type="match status" value="1"/>
</dbReference>
<comment type="caution">
    <text evidence="6">The sequence shown here is derived from an EMBL/GenBank/DDBJ whole genome shotgun (WGS) entry which is preliminary data.</text>
</comment>
<dbReference type="PROSITE" id="PS00675">
    <property type="entry name" value="SIGMA54_INTERACT_1"/>
    <property type="match status" value="1"/>
</dbReference>
<keyword evidence="1" id="KW-0547">Nucleotide-binding</keyword>
<evidence type="ECO:0000256" key="1">
    <source>
        <dbReference type="ARBA" id="ARBA00022741"/>
    </source>
</evidence>
<accession>A0ABR9ZN95</accession>
<keyword evidence="2" id="KW-0067">ATP-binding</keyword>
<dbReference type="CDD" id="cd00130">
    <property type="entry name" value="PAS"/>
    <property type="match status" value="1"/>
</dbReference>
<keyword evidence="7" id="KW-1185">Reference proteome</keyword>
<dbReference type="Pfam" id="PF00158">
    <property type="entry name" value="Sigma54_activat"/>
    <property type="match status" value="1"/>
</dbReference>
<dbReference type="InterPro" id="IPR025662">
    <property type="entry name" value="Sigma_54_int_dom_ATP-bd_1"/>
</dbReference>
<dbReference type="InterPro" id="IPR013767">
    <property type="entry name" value="PAS_fold"/>
</dbReference>
<keyword evidence="3" id="KW-0175">Coiled coil</keyword>
<protein>
    <submittedName>
        <fullName evidence="6">Sigma 54-interacting transcriptional regulator</fullName>
    </submittedName>
</protein>
<dbReference type="Pfam" id="PF00989">
    <property type="entry name" value="PAS"/>
    <property type="match status" value="1"/>
</dbReference>
<dbReference type="Gene3D" id="1.10.10.60">
    <property type="entry name" value="Homeodomain-like"/>
    <property type="match status" value="1"/>
</dbReference>
<name>A0ABR9ZN95_9FIRM</name>
<dbReference type="PROSITE" id="PS00676">
    <property type="entry name" value="SIGMA54_INTERACT_2"/>
    <property type="match status" value="1"/>
</dbReference>
<dbReference type="SUPFAM" id="SSF52540">
    <property type="entry name" value="P-loop containing nucleoside triphosphate hydrolases"/>
    <property type="match status" value="1"/>
</dbReference>
<evidence type="ECO:0000313" key="6">
    <source>
        <dbReference type="EMBL" id="MBF4691916.1"/>
    </source>
</evidence>
<dbReference type="Pfam" id="PF25601">
    <property type="entry name" value="AAA_lid_14"/>
    <property type="match status" value="1"/>
</dbReference>
<dbReference type="SMART" id="SM00091">
    <property type="entry name" value="PAS"/>
    <property type="match status" value="1"/>
</dbReference>
<gene>
    <name evidence="6" type="ORF">ISU02_02245</name>
</gene>
<dbReference type="InterPro" id="IPR003593">
    <property type="entry name" value="AAA+_ATPase"/>
</dbReference>
<dbReference type="Gene3D" id="1.10.8.60">
    <property type="match status" value="1"/>
</dbReference>
<dbReference type="CDD" id="cd00009">
    <property type="entry name" value="AAA"/>
    <property type="match status" value="1"/>
</dbReference>
<proteinExistence type="predicted"/>
<feature type="coiled-coil region" evidence="3">
    <location>
        <begin position="117"/>
        <end position="144"/>
    </location>
</feature>